<dbReference type="EMBL" id="LR130779">
    <property type="protein sequence ID" value="VDN61825.1"/>
    <property type="molecule type" value="Genomic_DNA"/>
</dbReference>
<dbReference type="InterPro" id="IPR052155">
    <property type="entry name" value="Biofilm_reg_signaling"/>
</dbReference>
<dbReference type="Pfam" id="PF00563">
    <property type="entry name" value="EAL"/>
    <property type="match status" value="1"/>
</dbReference>
<organism evidence="6">
    <name type="scientific">Ectopseudomonas oleovorans</name>
    <name type="common">Pseudomonas oleovorans</name>
    <dbReference type="NCBI Taxonomy" id="301"/>
    <lineage>
        <taxon>Bacteria</taxon>
        <taxon>Pseudomonadati</taxon>
        <taxon>Pseudomonadota</taxon>
        <taxon>Gammaproteobacteria</taxon>
        <taxon>Pseudomonadales</taxon>
        <taxon>Pseudomonadaceae</taxon>
        <taxon>Ectopseudomonas</taxon>
    </lineage>
</organism>
<gene>
    <name evidence="6" type="ORF">POT9AD_0834</name>
</gene>
<dbReference type="PROSITE" id="PS50887">
    <property type="entry name" value="GGDEF"/>
    <property type="match status" value="1"/>
</dbReference>
<dbReference type="SUPFAM" id="SSF141868">
    <property type="entry name" value="EAL domain-like"/>
    <property type="match status" value="1"/>
</dbReference>
<dbReference type="Gene3D" id="3.30.70.270">
    <property type="match status" value="1"/>
</dbReference>
<dbReference type="GO" id="GO:0071111">
    <property type="term" value="F:cyclic-guanylate-specific phosphodiesterase activity"/>
    <property type="evidence" value="ECO:0007669"/>
    <property type="project" value="UniProtKB-EC"/>
</dbReference>
<dbReference type="AlphaFoldDB" id="A0A653AZU7"/>
<evidence type="ECO:0000256" key="1">
    <source>
        <dbReference type="ARBA" id="ARBA00001946"/>
    </source>
</evidence>
<evidence type="ECO:0000256" key="2">
    <source>
        <dbReference type="ARBA" id="ARBA00004533"/>
    </source>
</evidence>
<dbReference type="InterPro" id="IPR000160">
    <property type="entry name" value="GGDEF_dom"/>
</dbReference>
<dbReference type="Pfam" id="PF03707">
    <property type="entry name" value="MHYT"/>
    <property type="match status" value="3"/>
</dbReference>
<dbReference type="SUPFAM" id="SSF55073">
    <property type="entry name" value="Nucleotide cyclase"/>
    <property type="match status" value="1"/>
</dbReference>
<dbReference type="InterPro" id="IPR035919">
    <property type="entry name" value="EAL_sf"/>
</dbReference>
<dbReference type="InterPro" id="IPR001633">
    <property type="entry name" value="EAL_dom"/>
</dbReference>
<dbReference type="GO" id="GO:0071732">
    <property type="term" value="P:cellular response to nitric oxide"/>
    <property type="evidence" value="ECO:0007669"/>
    <property type="project" value="UniProtKB-ARBA"/>
</dbReference>
<dbReference type="CDD" id="cd01948">
    <property type="entry name" value="EAL"/>
    <property type="match status" value="1"/>
</dbReference>
<dbReference type="PANTHER" id="PTHR44757">
    <property type="entry name" value="DIGUANYLATE CYCLASE DGCP"/>
    <property type="match status" value="1"/>
</dbReference>
<evidence type="ECO:0000256" key="5">
    <source>
        <dbReference type="ARBA" id="ARBA00051114"/>
    </source>
</evidence>
<evidence type="ECO:0000313" key="6">
    <source>
        <dbReference type="EMBL" id="VDN61825.1"/>
    </source>
</evidence>
<dbReference type="NCBIfam" id="TIGR00254">
    <property type="entry name" value="GGDEF"/>
    <property type="match status" value="1"/>
</dbReference>
<protein>
    <recommendedName>
        <fullName evidence="3">cyclic-guanylate-specific phosphodiesterase</fullName>
        <ecNumber evidence="3">3.1.4.52</ecNumber>
    </recommendedName>
</protein>
<evidence type="ECO:0000256" key="3">
    <source>
        <dbReference type="ARBA" id="ARBA00012282"/>
    </source>
</evidence>
<dbReference type="Pfam" id="PF00990">
    <property type="entry name" value="GGDEF"/>
    <property type="match status" value="1"/>
</dbReference>
<dbReference type="CDD" id="cd01949">
    <property type="entry name" value="GGDEF"/>
    <property type="match status" value="1"/>
</dbReference>
<dbReference type="InterPro" id="IPR043128">
    <property type="entry name" value="Rev_trsase/Diguanyl_cyclase"/>
</dbReference>
<comment type="subcellular location">
    <subcellularLocation>
        <location evidence="2">Cell inner membrane</location>
    </subcellularLocation>
</comment>
<dbReference type="PANTHER" id="PTHR44757:SF2">
    <property type="entry name" value="BIOFILM ARCHITECTURE MAINTENANCE PROTEIN MBAA"/>
    <property type="match status" value="1"/>
</dbReference>
<dbReference type="FunFam" id="3.30.70.270:FF:000001">
    <property type="entry name" value="Diguanylate cyclase domain protein"/>
    <property type="match status" value="1"/>
</dbReference>
<proteinExistence type="predicted"/>
<dbReference type="FunFam" id="3.20.20.450:FF:000001">
    <property type="entry name" value="Cyclic di-GMP phosphodiesterase yahA"/>
    <property type="match status" value="1"/>
</dbReference>
<comment type="catalytic activity">
    <reaction evidence="5">
        <text>3',3'-c-di-GMP + H2O = 5'-phosphoguanylyl(3'-&gt;5')guanosine + H(+)</text>
        <dbReference type="Rhea" id="RHEA:24902"/>
        <dbReference type="ChEBI" id="CHEBI:15377"/>
        <dbReference type="ChEBI" id="CHEBI:15378"/>
        <dbReference type="ChEBI" id="CHEBI:58754"/>
        <dbReference type="ChEBI" id="CHEBI:58805"/>
        <dbReference type="EC" id="3.1.4.52"/>
    </reaction>
    <physiologicalReaction direction="left-to-right" evidence="5">
        <dbReference type="Rhea" id="RHEA:24903"/>
    </physiologicalReaction>
</comment>
<dbReference type="SMART" id="SM00052">
    <property type="entry name" value="EAL"/>
    <property type="match status" value="1"/>
</dbReference>
<evidence type="ECO:0000256" key="4">
    <source>
        <dbReference type="ARBA" id="ARBA00022636"/>
    </source>
</evidence>
<dbReference type="SMART" id="SM00267">
    <property type="entry name" value="GGDEF"/>
    <property type="match status" value="1"/>
</dbReference>
<accession>A0A653AZU7</accession>
<dbReference type="PROSITE" id="PS50924">
    <property type="entry name" value="MHYT"/>
    <property type="match status" value="1"/>
</dbReference>
<keyword evidence="4" id="KW-0973">c-di-GMP</keyword>
<dbReference type="PROSITE" id="PS50883">
    <property type="entry name" value="EAL"/>
    <property type="match status" value="1"/>
</dbReference>
<dbReference type="EC" id="3.1.4.52" evidence="3"/>
<dbReference type="InterPro" id="IPR005330">
    <property type="entry name" value="MHYT_dom"/>
</dbReference>
<dbReference type="InterPro" id="IPR029787">
    <property type="entry name" value="Nucleotide_cyclase"/>
</dbReference>
<name>A0A653AZU7_ECTOL</name>
<dbReference type="GO" id="GO:0005886">
    <property type="term" value="C:plasma membrane"/>
    <property type="evidence" value="ECO:0007669"/>
    <property type="project" value="UniProtKB-SubCell"/>
</dbReference>
<reference evidence="6" key="1">
    <citation type="submission" date="2018-11" db="EMBL/GenBank/DDBJ databases">
        <authorList>
            <consortium name="Genoscope - CEA"/>
            <person name="William W."/>
        </authorList>
    </citation>
    <scope>NUCLEOTIDE SEQUENCE [LARGE SCALE GENOMIC DNA]</scope>
    <source>
        <strain evidence="6">T9AD</strain>
    </source>
</reference>
<comment type="cofactor">
    <cofactor evidence="1">
        <name>Mg(2+)</name>
        <dbReference type="ChEBI" id="CHEBI:18420"/>
    </cofactor>
</comment>
<sequence length="728" mass="79876">MVMEGLSIRFLSDLPVQGQLLLDCSHDPWLVLLSYVIATIGSLSTLTITKHLEQVHRRSMRLIWGLVGGLCLAGGIWSMHFIGMLAFQAPVVIHYHLATTALSLLVALAAALLALYCMSMAQAGLGRQLLAALIIGLGITAMHYSGMAAIRSPAHAYYHGGLFSLSILIAISASFAALLIDRYVRVGSPRQQRWMRCCAALVMGAAIAAMHYTGMAALNLVVPDGTPLQLRSADNSLQLGLIVASITLLILGLSLAAAWIGHKLDDKDRDLQRVNSLLVQLDQAKASLEQVAHYDPLTELLNRRGFNRVFAAALEEHAVTNRSLAVMFLDVDHFKRINDSLGHDAGDELLRMVAQRIRLALRERDIIARFGGDEFCVVASLDSNADPRALANRMLEQMKEPISLAGRKIVMTTSVGISLFPQDGSNADELLKHADLALYQSKGSGRNVVHFFNPHLKQKASFELQLEEDLRLALQQDSGLLLYYQPIIDLRSGALSKLEALVRWHHPQHGLLTPDRFIAIAEANGFIDLLDHWVLRSACLDLNNLEHMGYSGLKIAVNCSALNLGTDQLPGRIEQLLRSTHCPAHCLELEVTESALLSNINRAIGLLESIRALGLSLSIDDFGTGYSSLAYLRRLPLDTLKIDRSFIQDVVNSSPDREIVHAIIAMAHALHLKVVAEGVETVEQLAFLQERGCDQVQGYLFSKPVPLAEIISLFPPHYRPLERVASGS</sequence>
<dbReference type="Gene3D" id="3.20.20.450">
    <property type="entry name" value="EAL domain"/>
    <property type="match status" value="1"/>
</dbReference>